<dbReference type="AlphaFoldDB" id="A0A9Y2ISI0"/>
<name>A0A9Y2ISI0_9PSEU</name>
<keyword evidence="3" id="KW-1185">Reference proteome</keyword>
<evidence type="ECO:0000313" key="3">
    <source>
        <dbReference type="Proteomes" id="UP001236014"/>
    </source>
</evidence>
<dbReference type="Proteomes" id="UP001236014">
    <property type="component" value="Chromosome"/>
</dbReference>
<proteinExistence type="predicted"/>
<evidence type="ECO:0000256" key="1">
    <source>
        <dbReference type="SAM" id="MobiDB-lite"/>
    </source>
</evidence>
<reference evidence="2 3" key="1">
    <citation type="submission" date="2023-06" db="EMBL/GenBank/DDBJ databases">
        <authorList>
            <person name="Oyuntsetseg B."/>
            <person name="Kim S.B."/>
        </authorList>
    </citation>
    <scope>NUCLEOTIDE SEQUENCE [LARGE SCALE GENOMIC DNA]</scope>
    <source>
        <strain evidence="2 3">2-15</strain>
    </source>
</reference>
<accession>A0A9Y2ISI0</accession>
<gene>
    <name evidence="2" type="ORF">QRX50_21875</name>
</gene>
<evidence type="ECO:0000313" key="2">
    <source>
        <dbReference type="EMBL" id="WIX83988.1"/>
    </source>
</evidence>
<dbReference type="EMBL" id="CP127294">
    <property type="protein sequence ID" value="WIX83988.1"/>
    <property type="molecule type" value="Genomic_DNA"/>
</dbReference>
<dbReference type="KEGG" id="acab:QRX50_21875"/>
<feature type="region of interest" description="Disordered" evidence="1">
    <location>
        <begin position="51"/>
        <end position="91"/>
    </location>
</feature>
<organism evidence="2 3">
    <name type="scientific">Amycolatopsis carbonis</name>
    <dbReference type="NCBI Taxonomy" id="715471"/>
    <lineage>
        <taxon>Bacteria</taxon>
        <taxon>Bacillati</taxon>
        <taxon>Actinomycetota</taxon>
        <taxon>Actinomycetes</taxon>
        <taxon>Pseudonocardiales</taxon>
        <taxon>Pseudonocardiaceae</taxon>
        <taxon>Amycolatopsis</taxon>
    </lineage>
</organism>
<sequence length="91" mass="9389">MFALIKAEVVPSVLVGRHRRVPANEPTAYVERLIAEAGGFAGMDGRAVAEPLGGERGSPFRAGKHADRVSGCGLQGPDPRTWGAPAPQAGA</sequence>
<protein>
    <submittedName>
        <fullName evidence="2">Uncharacterized protein</fullName>
    </submittedName>
</protein>